<dbReference type="AlphaFoldDB" id="X5EDZ5"/>
<protein>
    <submittedName>
        <fullName evidence="3">Uncharacterized protein</fullName>
    </submittedName>
</protein>
<feature type="compositionally biased region" description="Polar residues" evidence="2">
    <location>
        <begin position="120"/>
        <end position="148"/>
    </location>
</feature>
<reference evidence="3 4" key="1">
    <citation type="journal article" date="2015" name="Int. J. Syst. Evol. Microbiol.">
        <title>Revisiting Corynebacterium glyciniphilum (ex Kubota et al., 1972) sp. nov., nom. rev., isolated from putrefied banana.</title>
        <authorList>
            <person name="Al-Dilaimi A."/>
            <person name="Bednarz H."/>
            <person name="Lomker A."/>
            <person name="Niehaus K."/>
            <person name="Kalinowski J."/>
            <person name="Ruckert C."/>
        </authorList>
    </citation>
    <scope>NUCLEOTIDE SEQUENCE [LARGE SCALE GENOMIC DNA]</scope>
    <source>
        <strain evidence="3">AJ 3170</strain>
    </source>
</reference>
<accession>X5EDZ5</accession>
<feature type="coiled-coil region" evidence="1">
    <location>
        <begin position="3"/>
        <end position="34"/>
    </location>
</feature>
<dbReference type="Proteomes" id="UP000023703">
    <property type="component" value="Chromosome"/>
</dbReference>
<feature type="compositionally biased region" description="Basic and acidic residues" evidence="2">
    <location>
        <begin position="103"/>
        <end position="119"/>
    </location>
</feature>
<organism evidence="3 4">
    <name type="scientific">Corynebacterium glyciniphilum AJ 3170</name>
    <dbReference type="NCBI Taxonomy" id="1404245"/>
    <lineage>
        <taxon>Bacteria</taxon>
        <taxon>Bacillati</taxon>
        <taxon>Actinomycetota</taxon>
        <taxon>Actinomycetes</taxon>
        <taxon>Mycobacteriales</taxon>
        <taxon>Corynebacteriaceae</taxon>
        <taxon>Corynebacterium</taxon>
    </lineage>
</organism>
<sequence>MTMQMSEIEIEKELAEIDKRREELTRAVEEAMKREIATFYGAVVNEVLAQNAGDTTTVTEVVEVAKQRYEDAKRQREEEEAEAERKRAAKAEKSRLTRQRNKEKKEQEKAAAEAERSGHDSGTQVPQQGNASGYGSGTQTHDSGYQNR</sequence>
<feature type="region of interest" description="Disordered" evidence="2">
    <location>
        <begin position="69"/>
        <end position="148"/>
    </location>
</feature>
<name>X5EDZ5_9CORY</name>
<proteinExistence type="predicted"/>
<feature type="compositionally biased region" description="Basic and acidic residues" evidence="2">
    <location>
        <begin position="69"/>
        <end position="95"/>
    </location>
</feature>
<gene>
    <name evidence="3" type="ORF">CGLY_11780</name>
</gene>
<dbReference type="KEGG" id="cgy:CGLY_11780"/>
<evidence type="ECO:0000256" key="1">
    <source>
        <dbReference type="SAM" id="Coils"/>
    </source>
</evidence>
<evidence type="ECO:0000313" key="3">
    <source>
        <dbReference type="EMBL" id="AHW64801.1"/>
    </source>
</evidence>
<dbReference type="HOGENOM" id="CLU_1755768_0_0_11"/>
<keyword evidence="1" id="KW-0175">Coiled coil</keyword>
<evidence type="ECO:0000256" key="2">
    <source>
        <dbReference type="SAM" id="MobiDB-lite"/>
    </source>
</evidence>
<evidence type="ECO:0000313" key="4">
    <source>
        <dbReference type="Proteomes" id="UP000023703"/>
    </source>
</evidence>
<keyword evidence="4" id="KW-1185">Reference proteome</keyword>
<dbReference type="EMBL" id="CP006842">
    <property type="protein sequence ID" value="AHW64801.1"/>
    <property type="molecule type" value="Genomic_DNA"/>
</dbReference>